<dbReference type="Pfam" id="PF01515">
    <property type="entry name" value="PTA_PTB"/>
    <property type="match status" value="1"/>
</dbReference>
<dbReference type="SUPFAM" id="SSF53223">
    <property type="entry name" value="Aminoacid dehydrogenase-like, N-terminal domain"/>
    <property type="match status" value="1"/>
</dbReference>
<dbReference type="GO" id="GO:0016746">
    <property type="term" value="F:acyltransferase activity"/>
    <property type="evidence" value="ECO:0007669"/>
    <property type="project" value="InterPro"/>
</dbReference>
<dbReference type="PATRIC" id="fig|1307839.3.peg.1215"/>
<name>A0A0S2HXU0_9BACT</name>
<dbReference type="InterPro" id="IPR012302">
    <property type="entry name" value="Malic_NAD-bd"/>
</dbReference>
<keyword evidence="6 13" id="KW-0560">Oxidoreductase</keyword>
<dbReference type="InterPro" id="IPR012301">
    <property type="entry name" value="Malic_N_dom"/>
</dbReference>
<dbReference type="InterPro" id="IPR042112">
    <property type="entry name" value="P_AcTrfase_dom2"/>
</dbReference>
<feature type="binding site" evidence="10">
    <location>
        <position position="286"/>
    </location>
    <ligand>
        <name>a divalent metal cation</name>
        <dbReference type="ChEBI" id="CHEBI:60240"/>
    </ligand>
</feature>
<evidence type="ECO:0000256" key="5">
    <source>
        <dbReference type="ARBA" id="ARBA00022723"/>
    </source>
</evidence>
<dbReference type="Proteomes" id="UP000064893">
    <property type="component" value="Chromosome"/>
</dbReference>
<dbReference type="SUPFAM" id="SSF53659">
    <property type="entry name" value="Isocitrate/Isopropylmalate dehydrogenase-like"/>
    <property type="match status" value="1"/>
</dbReference>
<comment type="similarity">
    <text evidence="4">In the C-terminal section; belongs to the phosphate acetyltransferase and butyryltransferase family.</text>
</comment>
<evidence type="ECO:0000259" key="12">
    <source>
        <dbReference type="SMART" id="SM01274"/>
    </source>
</evidence>
<dbReference type="GO" id="GO:0046872">
    <property type="term" value="F:metal ion binding"/>
    <property type="evidence" value="ECO:0007669"/>
    <property type="project" value="UniProtKB-KW"/>
</dbReference>
<dbReference type="InterPro" id="IPR036291">
    <property type="entry name" value="NAD(P)-bd_dom_sf"/>
</dbReference>
<dbReference type="OrthoDB" id="9805787at2"/>
<dbReference type="SUPFAM" id="SSF51735">
    <property type="entry name" value="NAD(P)-binding Rossmann-fold domains"/>
    <property type="match status" value="1"/>
</dbReference>
<dbReference type="InterPro" id="IPR042113">
    <property type="entry name" value="P_AcTrfase_dom1"/>
</dbReference>
<comment type="cofactor">
    <cofactor evidence="2">
        <name>Mg(2+)</name>
        <dbReference type="ChEBI" id="CHEBI:18420"/>
    </cofactor>
</comment>
<dbReference type="SMART" id="SM00919">
    <property type="entry name" value="Malic_M"/>
    <property type="match status" value="1"/>
</dbReference>
<accession>A0A0S2HXU0</accession>
<dbReference type="FunFam" id="3.40.50.720:FF:000095">
    <property type="entry name" value="NADP-dependent malic enzyme"/>
    <property type="match status" value="1"/>
</dbReference>
<dbReference type="AlphaFoldDB" id="A0A0S2HXU0"/>
<evidence type="ECO:0000256" key="6">
    <source>
        <dbReference type="ARBA" id="ARBA00023002"/>
    </source>
</evidence>
<dbReference type="Gene3D" id="3.40.50.720">
    <property type="entry name" value="NAD(P)-binding Rossmann-like Domain"/>
    <property type="match status" value="1"/>
</dbReference>
<dbReference type="KEGG" id="blq:L21SP5_01131"/>
<reference evidence="13 14" key="1">
    <citation type="submission" date="2015-11" db="EMBL/GenBank/DDBJ databases">
        <title>Description and complete genome sequence of a novel strain predominating in hypersaline microbial mats and representing a new family of the Bacteriodetes phylum.</title>
        <authorList>
            <person name="Spring S."/>
            <person name="Bunk B."/>
            <person name="Sproer C."/>
            <person name="Klenk H.-P."/>
        </authorList>
    </citation>
    <scope>NUCLEOTIDE SEQUENCE [LARGE SCALE GENOMIC DNA]</scope>
    <source>
        <strain evidence="13 14">L21-Spi-D4</strain>
    </source>
</reference>
<feature type="domain" description="Malic enzyme NAD-binding" evidence="11">
    <location>
        <begin position="163"/>
        <end position="399"/>
    </location>
</feature>
<dbReference type="Pfam" id="PF00390">
    <property type="entry name" value="malic"/>
    <property type="match status" value="1"/>
</dbReference>
<dbReference type="PIRSF" id="PIRSF036684">
    <property type="entry name" value="ME_PTA"/>
    <property type="match status" value="1"/>
</dbReference>
<keyword evidence="14" id="KW-1185">Reference proteome</keyword>
<evidence type="ECO:0000259" key="11">
    <source>
        <dbReference type="SMART" id="SM00919"/>
    </source>
</evidence>
<feature type="binding site" evidence="9">
    <location>
        <position position="137"/>
    </location>
    <ligand>
        <name>a divalent metal cation</name>
        <dbReference type="ChEBI" id="CHEBI:60240"/>
    </ligand>
</feature>
<dbReference type="PANTHER" id="PTHR43237">
    <property type="entry name" value="NADP-DEPENDENT MALIC ENZYME"/>
    <property type="match status" value="1"/>
</dbReference>
<dbReference type="Gene3D" id="3.40.50.10750">
    <property type="entry name" value="Isocitrate/Isopropylmalate dehydrogenase-like"/>
    <property type="match status" value="1"/>
</dbReference>
<keyword evidence="7" id="KW-0511">Multifunctional enzyme</keyword>
<dbReference type="RefSeq" id="WP_057952306.1">
    <property type="nucleotide sequence ID" value="NZ_CP013118.1"/>
</dbReference>
<keyword evidence="5 9" id="KW-0479">Metal-binding</keyword>
<evidence type="ECO:0000256" key="2">
    <source>
        <dbReference type="ARBA" id="ARBA00001946"/>
    </source>
</evidence>
<evidence type="ECO:0000256" key="4">
    <source>
        <dbReference type="ARBA" id="ARBA00008756"/>
    </source>
</evidence>
<keyword evidence="10" id="KW-0521">NADP</keyword>
<dbReference type="Gene3D" id="3.40.50.10950">
    <property type="match status" value="1"/>
</dbReference>
<dbReference type="GO" id="GO:0051287">
    <property type="term" value="F:NAD binding"/>
    <property type="evidence" value="ECO:0007669"/>
    <property type="project" value="InterPro"/>
</dbReference>
<feature type="binding site" evidence="10">
    <location>
        <begin position="76"/>
        <end position="83"/>
    </location>
    <ligand>
        <name>NADP(+)</name>
        <dbReference type="ChEBI" id="CHEBI:58349"/>
    </ligand>
</feature>
<dbReference type="Pfam" id="PF03949">
    <property type="entry name" value="Malic_M"/>
    <property type="match status" value="1"/>
</dbReference>
<evidence type="ECO:0000256" key="8">
    <source>
        <dbReference type="PIRSR" id="PIRSR036684-1"/>
    </source>
</evidence>
<sequence length="763" mass="84066">MKKFTKQEALDYHSSGRPGKIEVIPTKPNSTQYDLSLAYSPGVAEPCREIEKNPDDVYKYTAAGNLVAVISNGTAVLGIGDIGASASKPVMEGKGLLFKTFADVDVFDIEIDEKDPDKLVEHIKAIAPTFGGINLEDIKAPECFHVERRLKDELDIPVMHDDQHGTAIISGAGLLNALELGGKKIDKIKVVANGAGASAIACLRIYKALGVKPENIVMCDSKGVVRKDREKLSEQKKEFATKRDIHTLADAMKDADMFLGLSIGNVLSKDMVKSMASNPIIFAMANPDPEITWEDAHDARNDIMMATGRSDYPNQVNNVLGFPYIFRGALDVRATDINEEMKIAAVYALADLAKKSVPEEVNKAYNLKGITFSKDYIIPKPNDPRLITEVAPAVAKAAMESGVARTPIADWEEYAAELRRRAGLENKLVKQVYERAKQDPKRVVLSQADNYQVIRAALMAKEQQIAEPILVGNTTKIKQIAEEYHLDISKLTLIDNVCQGEEKRRDYFAKELFALRQRKGISYNAAHRMMTNCDYYGVMMLETGQADAFITGQQTKYGESLRPVIEVIGARESVNRVASMYIVLTKQGPLFLADVAVNREPNAQTLSDITVLAAEEIKKLGFEPNIAMLSYSNFGSVRGGSPAKVREAVKILHKDYPDLIVDGEMQANFALNPDLISKRYSFSKLVGRHINTLIFPNLSSGNIAYKLISGVSDAELIGPILLGTRKPAHVLQLESSINEIVRLISVAVVDAQFYQRGSKHHLL</sequence>
<gene>
    <name evidence="13" type="primary">maeB</name>
    <name evidence="13" type="ORF">L21SP5_01131</name>
</gene>
<evidence type="ECO:0000313" key="13">
    <source>
        <dbReference type="EMBL" id="ALO14790.1"/>
    </source>
</evidence>
<evidence type="ECO:0000256" key="3">
    <source>
        <dbReference type="ARBA" id="ARBA00007686"/>
    </source>
</evidence>
<dbReference type="InterPro" id="IPR002505">
    <property type="entry name" value="PTA_PTB"/>
</dbReference>
<dbReference type="SMART" id="SM01274">
    <property type="entry name" value="malic"/>
    <property type="match status" value="1"/>
</dbReference>
<evidence type="ECO:0000256" key="10">
    <source>
        <dbReference type="PIRSR" id="PIRSR036684-3"/>
    </source>
</evidence>
<dbReference type="InterPro" id="IPR012188">
    <property type="entry name" value="ME_PTA"/>
</dbReference>
<dbReference type="InterPro" id="IPR045213">
    <property type="entry name" value="Malic_NAD-bd_bact_type"/>
</dbReference>
<dbReference type="InterPro" id="IPR046346">
    <property type="entry name" value="Aminoacid_DH-like_N_sf"/>
</dbReference>
<feature type="domain" description="Malic enzyme N-terminal" evidence="12">
    <location>
        <begin position="18"/>
        <end position="151"/>
    </location>
</feature>
<comment type="cofactor">
    <cofactor evidence="1">
        <name>Mn(2+)</name>
        <dbReference type="ChEBI" id="CHEBI:29035"/>
    </cofactor>
</comment>
<proteinExistence type="inferred from homology"/>
<dbReference type="STRING" id="1307839.L21SP5_01131"/>
<dbReference type="EMBL" id="CP013118">
    <property type="protein sequence ID" value="ALO14790.1"/>
    <property type="molecule type" value="Genomic_DNA"/>
</dbReference>
<feature type="binding site" evidence="9">
    <location>
        <position position="136"/>
    </location>
    <ligand>
        <name>a divalent metal cation</name>
        <dbReference type="ChEBI" id="CHEBI:60240"/>
    </ligand>
</feature>
<dbReference type="Gene3D" id="3.40.50.10380">
    <property type="entry name" value="Malic enzyme, N-terminal domain"/>
    <property type="match status" value="1"/>
</dbReference>
<dbReference type="InterPro" id="IPR051674">
    <property type="entry name" value="Malate_Decarboxylase"/>
</dbReference>
<feature type="binding site" evidence="10">
    <location>
        <position position="162"/>
    </location>
    <ligand>
        <name>a divalent metal cation</name>
        <dbReference type="ChEBI" id="CHEBI:60240"/>
    </ligand>
</feature>
<dbReference type="EC" id="1.1.1.40" evidence="13"/>
<feature type="active site" description="Proton acceptor" evidence="8">
    <location>
        <position position="94"/>
    </location>
</feature>
<evidence type="ECO:0000256" key="1">
    <source>
        <dbReference type="ARBA" id="ARBA00001936"/>
    </source>
</evidence>
<organism evidence="13 14">
    <name type="scientific">Salinivirga cyanobacteriivorans</name>
    <dbReference type="NCBI Taxonomy" id="1307839"/>
    <lineage>
        <taxon>Bacteria</taxon>
        <taxon>Pseudomonadati</taxon>
        <taxon>Bacteroidota</taxon>
        <taxon>Bacteroidia</taxon>
        <taxon>Bacteroidales</taxon>
        <taxon>Salinivirgaceae</taxon>
        <taxon>Salinivirga</taxon>
    </lineage>
</organism>
<comment type="similarity">
    <text evidence="3">In the N-terminal section; belongs to the malic enzymes family.</text>
</comment>
<dbReference type="PANTHER" id="PTHR43237:SF4">
    <property type="entry name" value="NADP-DEPENDENT MALIC ENZYME"/>
    <property type="match status" value="1"/>
</dbReference>
<dbReference type="FunFam" id="3.40.50.10380:FF:000003">
    <property type="entry name" value="NADP-dependent malic enzyme"/>
    <property type="match status" value="1"/>
</dbReference>
<evidence type="ECO:0000256" key="9">
    <source>
        <dbReference type="PIRSR" id="PIRSR036684-2"/>
    </source>
</evidence>
<evidence type="ECO:0000313" key="14">
    <source>
        <dbReference type="Proteomes" id="UP000064893"/>
    </source>
</evidence>
<dbReference type="InterPro" id="IPR037062">
    <property type="entry name" value="Malic_N_dom_sf"/>
</dbReference>
<protein>
    <submittedName>
        <fullName evidence="13">NADP-dependent malic enzyme</fullName>
        <ecNumber evidence="13">1.1.1.40</ecNumber>
    </submittedName>
</protein>
<evidence type="ECO:0000256" key="7">
    <source>
        <dbReference type="ARBA" id="ARBA00023268"/>
    </source>
</evidence>
<dbReference type="GO" id="GO:0004473">
    <property type="term" value="F:malate dehydrogenase (decarboxylating) (NADP+) activity"/>
    <property type="evidence" value="ECO:0007669"/>
    <property type="project" value="UniProtKB-EC"/>
</dbReference>
<dbReference type="CDD" id="cd05311">
    <property type="entry name" value="NAD_bind_2_malic_enz"/>
    <property type="match status" value="1"/>
</dbReference>
<dbReference type="GO" id="GO:0006108">
    <property type="term" value="P:malate metabolic process"/>
    <property type="evidence" value="ECO:0007669"/>
    <property type="project" value="InterPro"/>
</dbReference>